<dbReference type="HOGENOM" id="CLU_025796_2_0_1"/>
<keyword evidence="2" id="KW-0812">Transmembrane</keyword>
<reference evidence="3 4" key="1">
    <citation type="submission" date="2014-04" db="EMBL/GenBank/DDBJ databases">
        <authorList>
            <consortium name="DOE Joint Genome Institute"/>
            <person name="Kuo A."/>
            <person name="Martino E."/>
            <person name="Perotto S."/>
            <person name="Kohler A."/>
            <person name="Nagy L.G."/>
            <person name="Floudas D."/>
            <person name="Copeland A."/>
            <person name="Barry K.W."/>
            <person name="Cichocki N."/>
            <person name="Veneault-Fourrey C."/>
            <person name="LaButti K."/>
            <person name="Lindquist E.A."/>
            <person name="Lipzen A."/>
            <person name="Lundell T."/>
            <person name="Morin E."/>
            <person name="Murat C."/>
            <person name="Sun H."/>
            <person name="Tunlid A."/>
            <person name="Henrissat B."/>
            <person name="Grigoriev I.V."/>
            <person name="Hibbett D.S."/>
            <person name="Martin F."/>
            <person name="Nordberg H.P."/>
            <person name="Cantor M.N."/>
            <person name="Hua S.X."/>
        </authorList>
    </citation>
    <scope>NUCLEOTIDE SEQUENCE [LARGE SCALE GENOMIC DNA]</scope>
    <source>
        <strain evidence="3 4">Zn</strain>
    </source>
</reference>
<evidence type="ECO:0000313" key="4">
    <source>
        <dbReference type="Proteomes" id="UP000054321"/>
    </source>
</evidence>
<proteinExistence type="predicted"/>
<evidence type="ECO:0000313" key="3">
    <source>
        <dbReference type="EMBL" id="KIN05269.1"/>
    </source>
</evidence>
<dbReference type="EMBL" id="KN832872">
    <property type="protein sequence ID" value="KIN05269.1"/>
    <property type="molecule type" value="Genomic_DNA"/>
</dbReference>
<dbReference type="Proteomes" id="UP000054321">
    <property type="component" value="Unassembled WGS sequence"/>
</dbReference>
<protein>
    <submittedName>
        <fullName evidence="3">Uncharacterized protein</fullName>
    </submittedName>
</protein>
<reference evidence="4" key="2">
    <citation type="submission" date="2015-01" db="EMBL/GenBank/DDBJ databases">
        <title>Evolutionary Origins and Diversification of the Mycorrhizal Mutualists.</title>
        <authorList>
            <consortium name="DOE Joint Genome Institute"/>
            <consortium name="Mycorrhizal Genomics Consortium"/>
            <person name="Kohler A."/>
            <person name="Kuo A."/>
            <person name="Nagy L.G."/>
            <person name="Floudas D."/>
            <person name="Copeland A."/>
            <person name="Barry K.W."/>
            <person name="Cichocki N."/>
            <person name="Veneault-Fourrey C."/>
            <person name="LaButti K."/>
            <person name="Lindquist E.A."/>
            <person name="Lipzen A."/>
            <person name="Lundell T."/>
            <person name="Morin E."/>
            <person name="Murat C."/>
            <person name="Riley R."/>
            <person name="Ohm R."/>
            <person name="Sun H."/>
            <person name="Tunlid A."/>
            <person name="Henrissat B."/>
            <person name="Grigoriev I.V."/>
            <person name="Hibbett D.S."/>
            <person name="Martin F."/>
        </authorList>
    </citation>
    <scope>NUCLEOTIDE SEQUENCE [LARGE SCALE GENOMIC DNA]</scope>
    <source>
        <strain evidence="4">Zn</strain>
    </source>
</reference>
<accession>A0A0C3D1Z3</accession>
<feature type="coiled-coil region" evidence="1">
    <location>
        <begin position="443"/>
        <end position="477"/>
    </location>
</feature>
<keyword evidence="2" id="KW-0472">Membrane</keyword>
<keyword evidence="2" id="KW-1133">Transmembrane helix</keyword>
<evidence type="ECO:0000256" key="1">
    <source>
        <dbReference type="SAM" id="Coils"/>
    </source>
</evidence>
<gene>
    <name evidence="3" type="ORF">OIDMADRAFT_51083</name>
</gene>
<name>A0A0C3D1Z3_OIDMZ</name>
<sequence length="610" mass="69979">MPGHRRPTGRKVQISKGKPYPPQWFTNAWPRSFFTYHIIAGKDDVPAVEARRKKGGVEDKLTSFLQTSEGLSFPSEADTIKRYCDKVSLKDVEDGVGEAGTRKASWIDDRNNKDLDAVDVGGNSRLCKNWLTATELLRYFKEQPRYNNGNEPDAERRLFCIADLTPEFIMSIAVTSPFNHVTVLRDAICKHVGFQPSIMVKFPSHGIPIFQIEFHLPFFALRKPPSPDNPRQSTCRKPWRKSKDILLMGEEGLELRDQELYRIYEAQVSCVVYGHDEWQWTACAFLDTEHDSGDLYDDDGIDAEIDEDPIATGLHPSKPIWRPRQYFAKTFEINIEEVSQEWHQLVYKMEVDIIAYKRAHTFTYSNASYNPRERSEEMKSSFHWTWQRVELLSEFIDLLSGTLKQWNAFISAEGGDINYFSDLHKFPSNSPECRHNCHAIQSLSAIKKTFERLQNRLQRLELLRDSLSRDFEALKLRLSLDGNDATEKASSTSKFLLWVPTPIAIAASICSMQPSFIPFSPNPVWFYITVSILISGMYILDLLTKKWTSWQKTIFLWIKEKQLGDGGHGLQSEYQNEGISSSYVRRPVDDIESLGTRASLGRSSASNNDE</sequence>
<dbReference type="InParanoid" id="A0A0C3D1Z3"/>
<evidence type="ECO:0000256" key="2">
    <source>
        <dbReference type="SAM" id="Phobius"/>
    </source>
</evidence>
<organism evidence="3 4">
    <name type="scientific">Oidiodendron maius (strain Zn)</name>
    <dbReference type="NCBI Taxonomy" id="913774"/>
    <lineage>
        <taxon>Eukaryota</taxon>
        <taxon>Fungi</taxon>
        <taxon>Dikarya</taxon>
        <taxon>Ascomycota</taxon>
        <taxon>Pezizomycotina</taxon>
        <taxon>Leotiomycetes</taxon>
        <taxon>Leotiomycetes incertae sedis</taxon>
        <taxon>Myxotrichaceae</taxon>
        <taxon>Oidiodendron</taxon>
    </lineage>
</organism>
<dbReference type="AlphaFoldDB" id="A0A0C3D1Z3"/>
<keyword evidence="1" id="KW-0175">Coiled coil</keyword>
<keyword evidence="4" id="KW-1185">Reference proteome</keyword>
<feature type="transmembrane region" description="Helical" evidence="2">
    <location>
        <begin position="524"/>
        <end position="543"/>
    </location>
</feature>
<dbReference type="OrthoDB" id="5428055at2759"/>